<name>A0ABY8FFS8_9GAMM</name>
<protein>
    <submittedName>
        <fullName evidence="1">Uncharacterized protein</fullName>
    </submittedName>
</protein>
<sequence>MNNLNTLDDWRPRDLPPREAPPRCLIVGLMPPQLLAASLTGNLLPRTRYPLTVERDGEVLARGTIEDTGAGLSVQLSNRDGAAVLTLHNALPADATWALGKLVQRYTD</sequence>
<organism evidence="1 2">
    <name type="scientific">Salinicola endophyticus</name>
    <dbReference type="NCBI Taxonomy" id="1949083"/>
    <lineage>
        <taxon>Bacteria</taxon>
        <taxon>Pseudomonadati</taxon>
        <taxon>Pseudomonadota</taxon>
        <taxon>Gammaproteobacteria</taxon>
        <taxon>Oceanospirillales</taxon>
        <taxon>Halomonadaceae</taxon>
        <taxon>Salinicola</taxon>
    </lineage>
</organism>
<dbReference type="Proteomes" id="UP001321526">
    <property type="component" value="Chromosome"/>
</dbReference>
<dbReference type="EMBL" id="CP035631">
    <property type="protein sequence ID" value="WFF40418.1"/>
    <property type="molecule type" value="Genomic_DNA"/>
</dbReference>
<keyword evidence="2" id="KW-1185">Reference proteome</keyword>
<accession>A0ABY8FFS8</accession>
<proteinExistence type="predicted"/>
<gene>
    <name evidence="1" type="ORF">EVC62_02275</name>
</gene>
<dbReference type="RefSeq" id="WP_282235662.1">
    <property type="nucleotide sequence ID" value="NZ_CP035631.1"/>
</dbReference>
<reference evidence="1 2" key="1">
    <citation type="submission" date="2019-01" db="EMBL/GenBank/DDBJ databases">
        <title>Genome sequence of Salinicola endophyticus REST5.</title>
        <authorList>
            <person name="Nascimento F.X."/>
        </authorList>
    </citation>
    <scope>NUCLEOTIDE SEQUENCE [LARGE SCALE GENOMIC DNA]</scope>
    <source>
        <strain evidence="1 2">REST5</strain>
    </source>
</reference>
<evidence type="ECO:0000313" key="2">
    <source>
        <dbReference type="Proteomes" id="UP001321526"/>
    </source>
</evidence>
<evidence type="ECO:0000313" key="1">
    <source>
        <dbReference type="EMBL" id="WFF40418.1"/>
    </source>
</evidence>